<accession>A0A375H9L8</accession>
<keyword evidence="4" id="KW-1185">Reference proteome</keyword>
<organism evidence="2 3">
    <name type="scientific">Cupriavidus neocaledonicus</name>
    <dbReference type="NCBI Taxonomy" id="1040979"/>
    <lineage>
        <taxon>Bacteria</taxon>
        <taxon>Pseudomonadati</taxon>
        <taxon>Pseudomonadota</taxon>
        <taxon>Betaproteobacteria</taxon>
        <taxon>Burkholderiales</taxon>
        <taxon>Burkholderiaceae</taxon>
        <taxon>Cupriavidus</taxon>
    </lineage>
</organism>
<dbReference type="AlphaFoldDB" id="A0A375H9L8"/>
<dbReference type="EMBL" id="LT984806">
    <property type="protein sequence ID" value="SPD47578.1"/>
    <property type="molecule type" value="Genomic_DNA"/>
</dbReference>
<protein>
    <submittedName>
        <fullName evidence="2">Uncharacterized protein</fullName>
    </submittedName>
</protein>
<gene>
    <name evidence="1" type="ORF">CBM2605_A190112</name>
    <name evidence="2" type="ORF">CBM2607_12518</name>
</gene>
<dbReference type="EMBL" id="OFTC01000011">
    <property type="protein sequence ID" value="SOZ35609.1"/>
    <property type="molecule type" value="Genomic_DNA"/>
</dbReference>
<dbReference type="Proteomes" id="UP000255168">
    <property type="component" value="Chromosome I"/>
</dbReference>
<evidence type="ECO:0000313" key="3">
    <source>
        <dbReference type="Proteomes" id="UP000255168"/>
    </source>
</evidence>
<evidence type="ECO:0000313" key="4">
    <source>
        <dbReference type="Proteomes" id="UP000256710"/>
    </source>
</evidence>
<evidence type="ECO:0000313" key="1">
    <source>
        <dbReference type="EMBL" id="SOZ35609.1"/>
    </source>
</evidence>
<reference evidence="3 4" key="1">
    <citation type="submission" date="2018-01" db="EMBL/GenBank/DDBJ databases">
        <authorList>
            <person name="Clerissi C."/>
        </authorList>
    </citation>
    <scope>NUCLEOTIDE SEQUENCE [LARGE SCALE GENOMIC DNA]</scope>
    <source>
        <strain evidence="1">Cupriavidus taiwanensis STM 6082</strain>
        <strain evidence="2">Cupriavidus taiwanensis STM 6160</strain>
    </source>
</reference>
<sequence>MSARSLRPACWNCAIESLRCLISFSTTASTALSSSSTRSSTSRCLIAASSKRMVPRRSVSRARMAVFMSSLIRALRDIVIFQKVGGHLHMAADAARCKAQTQKPAEHTPQRVRGKREAVCQYSFFGSIWLRMRL</sequence>
<dbReference type="Proteomes" id="UP000256710">
    <property type="component" value="Unassembled WGS sequence"/>
</dbReference>
<evidence type="ECO:0000313" key="2">
    <source>
        <dbReference type="EMBL" id="SPD47578.1"/>
    </source>
</evidence>
<name>A0A375H9L8_9BURK</name>
<proteinExistence type="predicted"/>